<name>A0A8H5G694_9AGAR</name>
<dbReference type="PROSITE" id="PS51462">
    <property type="entry name" value="NUDIX"/>
    <property type="match status" value="1"/>
</dbReference>
<evidence type="ECO:0000256" key="2">
    <source>
        <dbReference type="ARBA" id="ARBA00022801"/>
    </source>
</evidence>
<dbReference type="Proteomes" id="UP000559027">
    <property type="component" value="Unassembled WGS sequence"/>
</dbReference>
<keyword evidence="1" id="KW-0479">Metal-binding</keyword>
<dbReference type="PANTHER" id="PTHR12629">
    <property type="entry name" value="DIPHOSPHOINOSITOL POLYPHOSPHATE PHOSPHOHYDROLASE"/>
    <property type="match status" value="1"/>
</dbReference>
<keyword evidence="2" id="KW-0378">Hydrolase</keyword>
<dbReference type="AlphaFoldDB" id="A0A8H5G694"/>
<reference evidence="4 5" key="1">
    <citation type="journal article" date="2020" name="ISME J.">
        <title>Uncovering the hidden diversity of litter-decomposition mechanisms in mushroom-forming fungi.</title>
        <authorList>
            <person name="Floudas D."/>
            <person name="Bentzer J."/>
            <person name="Ahren D."/>
            <person name="Johansson T."/>
            <person name="Persson P."/>
            <person name="Tunlid A."/>
        </authorList>
    </citation>
    <scope>NUCLEOTIDE SEQUENCE [LARGE SCALE GENOMIC DNA]</scope>
    <source>
        <strain evidence="4 5">CBS 146.42</strain>
    </source>
</reference>
<accession>A0A8H5G694</accession>
<dbReference type="OrthoDB" id="2011998at2759"/>
<organism evidence="4 5">
    <name type="scientific">Leucocoprinus leucothites</name>
    <dbReference type="NCBI Taxonomy" id="201217"/>
    <lineage>
        <taxon>Eukaryota</taxon>
        <taxon>Fungi</taxon>
        <taxon>Dikarya</taxon>
        <taxon>Basidiomycota</taxon>
        <taxon>Agaricomycotina</taxon>
        <taxon>Agaricomycetes</taxon>
        <taxon>Agaricomycetidae</taxon>
        <taxon>Agaricales</taxon>
        <taxon>Agaricineae</taxon>
        <taxon>Agaricaceae</taxon>
        <taxon>Leucocoprinus</taxon>
    </lineage>
</organism>
<comment type="caution">
    <text evidence="4">The sequence shown here is derived from an EMBL/GenBank/DDBJ whole genome shotgun (WGS) entry which is preliminary data.</text>
</comment>
<evidence type="ECO:0000313" key="5">
    <source>
        <dbReference type="Proteomes" id="UP000559027"/>
    </source>
</evidence>
<dbReference type="SUPFAM" id="SSF55811">
    <property type="entry name" value="Nudix"/>
    <property type="match status" value="1"/>
</dbReference>
<evidence type="ECO:0000256" key="1">
    <source>
        <dbReference type="ARBA" id="ARBA00022723"/>
    </source>
</evidence>
<sequence length="105" mass="11496">MPSATTIDERILNHPSLSLSANSSFIPKLLYPNSYHVMGTKGRSTPRVVCCAIPIVKAAGKVLVVQSRKRQDLWVLPKGGWEPSDVQLEAAASREAFEEGPPHFL</sequence>
<dbReference type="InterPro" id="IPR015797">
    <property type="entry name" value="NUDIX_hydrolase-like_dom_sf"/>
</dbReference>
<evidence type="ECO:0000259" key="3">
    <source>
        <dbReference type="PROSITE" id="PS51462"/>
    </source>
</evidence>
<dbReference type="GO" id="GO:0046872">
    <property type="term" value="F:metal ion binding"/>
    <property type="evidence" value="ECO:0007669"/>
    <property type="project" value="UniProtKB-KW"/>
</dbReference>
<evidence type="ECO:0000313" key="4">
    <source>
        <dbReference type="EMBL" id="KAF5359159.1"/>
    </source>
</evidence>
<dbReference type="Gene3D" id="3.90.79.10">
    <property type="entry name" value="Nucleoside Triphosphate Pyrophosphohydrolase"/>
    <property type="match status" value="1"/>
</dbReference>
<feature type="domain" description="Nudix hydrolase" evidence="3">
    <location>
        <begin position="46"/>
        <end position="105"/>
    </location>
</feature>
<dbReference type="PANTHER" id="PTHR12629:SF0">
    <property type="entry name" value="DIPHOSPHOINOSITOL-POLYPHOSPHATE DIPHOSPHATASE"/>
    <property type="match status" value="1"/>
</dbReference>
<dbReference type="GO" id="GO:0005634">
    <property type="term" value="C:nucleus"/>
    <property type="evidence" value="ECO:0007669"/>
    <property type="project" value="TreeGrafter"/>
</dbReference>
<dbReference type="InterPro" id="IPR000086">
    <property type="entry name" value="NUDIX_hydrolase_dom"/>
</dbReference>
<dbReference type="GO" id="GO:0005737">
    <property type="term" value="C:cytoplasm"/>
    <property type="evidence" value="ECO:0007669"/>
    <property type="project" value="TreeGrafter"/>
</dbReference>
<dbReference type="EMBL" id="JAACJO010000004">
    <property type="protein sequence ID" value="KAF5359159.1"/>
    <property type="molecule type" value="Genomic_DNA"/>
</dbReference>
<protein>
    <recommendedName>
        <fullName evidence="3">Nudix hydrolase domain-containing protein</fullName>
    </recommendedName>
</protein>
<dbReference type="Pfam" id="PF00293">
    <property type="entry name" value="NUDIX"/>
    <property type="match status" value="1"/>
</dbReference>
<gene>
    <name evidence="4" type="ORF">D9756_003515</name>
</gene>
<proteinExistence type="predicted"/>
<keyword evidence="5" id="KW-1185">Reference proteome</keyword>
<dbReference type="GO" id="GO:0016787">
    <property type="term" value="F:hydrolase activity"/>
    <property type="evidence" value="ECO:0007669"/>
    <property type="project" value="UniProtKB-KW"/>
</dbReference>